<reference evidence="11" key="2">
    <citation type="journal article" date="2022" name="Hortic Res">
        <title>The genome of Dioscorea zingiberensis sheds light on the biosynthesis, origin and evolution of the medicinally important diosgenin saponins.</title>
        <authorList>
            <person name="Li Y."/>
            <person name="Tan C."/>
            <person name="Li Z."/>
            <person name="Guo J."/>
            <person name="Li S."/>
            <person name="Chen X."/>
            <person name="Wang C."/>
            <person name="Dai X."/>
            <person name="Yang H."/>
            <person name="Song W."/>
            <person name="Hou L."/>
            <person name="Xu J."/>
            <person name="Tong Z."/>
            <person name="Xu A."/>
            <person name="Yuan X."/>
            <person name="Wang W."/>
            <person name="Yang Q."/>
            <person name="Chen L."/>
            <person name="Sun Z."/>
            <person name="Wang K."/>
            <person name="Pan B."/>
            <person name="Chen J."/>
            <person name="Bao Y."/>
            <person name="Liu F."/>
            <person name="Qi X."/>
            <person name="Gang D.R."/>
            <person name="Wen J."/>
            <person name="Li J."/>
        </authorList>
    </citation>
    <scope>NUCLEOTIDE SEQUENCE</scope>
    <source>
        <strain evidence="11">Dzin_1.0</strain>
    </source>
</reference>
<comment type="caution">
    <text evidence="11">The sequence shown here is derived from an EMBL/GenBank/DDBJ whole genome shotgun (WGS) entry which is preliminary data.</text>
</comment>
<dbReference type="SUPFAM" id="SSF57414">
    <property type="entry name" value="Hairpin loop containing domain-like"/>
    <property type="match status" value="1"/>
</dbReference>
<keyword evidence="4 7" id="KW-1133">Transmembrane helix</keyword>
<keyword evidence="2 7" id="KW-0812">Transmembrane</keyword>
<feature type="signal peptide" evidence="8">
    <location>
        <begin position="1"/>
        <end position="28"/>
    </location>
</feature>
<dbReference type="InterPro" id="IPR036426">
    <property type="entry name" value="Bulb-type_lectin_dom_sf"/>
</dbReference>
<organism evidence="11 12">
    <name type="scientific">Dioscorea zingiberensis</name>
    <dbReference type="NCBI Taxonomy" id="325984"/>
    <lineage>
        <taxon>Eukaryota</taxon>
        <taxon>Viridiplantae</taxon>
        <taxon>Streptophyta</taxon>
        <taxon>Embryophyta</taxon>
        <taxon>Tracheophyta</taxon>
        <taxon>Spermatophyta</taxon>
        <taxon>Magnoliopsida</taxon>
        <taxon>Liliopsida</taxon>
        <taxon>Dioscoreales</taxon>
        <taxon>Dioscoreaceae</taxon>
        <taxon>Dioscorea</taxon>
    </lineage>
</organism>
<reference evidence="11" key="1">
    <citation type="submission" date="2021-03" db="EMBL/GenBank/DDBJ databases">
        <authorList>
            <person name="Li Z."/>
            <person name="Yang C."/>
        </authorList>
    </citation>
    <scope>NUCLEOTIDE SEQUENCE</scope>
    <source>
        <strain evidence="11">Dzin_1.0</strain>
        <tissue evidence="11">Leaf</tissue>
    </source>
</reference>
<dbReference type="PROSITE" id="PS50948">
    <property type="entry name" value="PAN"/>
    <property type="match status" value="1"/>
</dbReference>
<evidence type="ECO:0000256" key="8">
    <source>
        <dbReference type="SAM" id="SignalP"/>
    </source>
</evidence>
<evidence type="ECO:0000256" key="7">
    <source>
        <dbReference type="SAM" id="Phobius"/>
    </source>
</evidence>
<keyword evidence="3 8" id="KW-0732">Signal</keyword>
<dbReference type="OrthoDB" id="590879at2759"/>
<dbReference type="InterPro" id="IPR000858">
    <property type="entry name" value="S_locus_glycoprot_dom"/>
</dbReference>
<name>A0A9D5CJU3_9LILI</name>
<dbReference type="GO" id="GO:0051707">
    <property type="term" value="P:response to other organism"/>
    <property type="evidence" value="ECO:0007669"/>
    <property type="project" value="UniProtKB-ARBA"/>
</dbReference>
<evidence type="ECO:0000256" key="5">
    <source>
        <dbReference type="ARBA" id="ARBA00023136"/>
    </source>
</evidence>
<evidence type="ECO:0000313" key="11">
    <source>
        <dbReference type="EMBL" id="KAJ0973450.1"/>
    </source>
</evidence>
<dbReference type="Pfam" id="PF00954">
    <property type="entry name" value="S_locus_glycop"/>
    <property type="match status" value="1"/>
</dbReference>
<dbReference type="EMBL" id="JAGGNH010000005">
    <property type="protein sequence ID" value="KAJ0973450.1"/>
    <property type="molecule type" value="Genomic_DNA"/>
</dbReference>
<keyword evidence="5 7" id="KW-0472">Membrane</keyword>
<dbReference type="Pfam" id="PF01453">
    <property type="entry name" value="B_lectin"/>
    <property type="match status" value="1"/>
</dbReference>
<evidence type="ECO:0000256" key="4">
    <source>
        <dbReference type="ARBA" id="ARBA00022989"/>
    </source>
</evidence>
<dbReference type="PROSITE" id="PS50927">
    <property type="entry name" value="BULB_LECTIN"/>
    <property type="match status" value="1"/>
</dbReference>
<dbReference type="InterPro" id="IPR001480">
    <property type="entry name" value="Bulb-type_lectin_dom"/>
</dbReference>
<evidence type="ECO:0000256" key="3">
    <source>
        <dbReference type="ARBA" id="ARBA00022729"/>
    </source>
</evidence>
<sequence>MISAKMKLANFLHLLLVYIIYPPPPSSSSSSSSEVLLIKRGFSTSPSQPPFHPILNEPSGVFSFGFLEVGSSQLDLAVIHLPSGQPVWRAIPASPASWDGSISLSFNGSLVLSDARKGVIWSTSTVDGDSLVLLNSSNLQIQKKLGEATSVLWQSFDFPSDTIVQGQNFTSKAALLSENQKFSMSLGFNYLALYMEFNGVAAAPMYWKRTALQAKAQIIQGKGPIYARVDPIGFLGMYQTEEVPVDVLSFDTFNRGIPGLRRLTLESDGNLKAYYWNGSAWVLDFQAIDNLCELPSTCGAYGLCQAEQPRCGCLDNSTSGCPLADSGNLCSVGGDEYTIFRSKGVELANKELANHLKVASLEECEQSCKQNCSCWGAVYNNVSGFCYSIDYPIQTLAEAGDEQKTGYFKVRTTRASSGGGLKNKAGIVLLLVAGVLVFLAAAGFGAYRVWKQRRRSSDASTVECPYKDLKSGSSFRSIELSESFRK</sequence>
<dbReference type="SUPFAM" id="SSF51110">
    <property type="entry name" value="alpha-D-mannose-specific plant lectins"/>
    <property type="match status" value="1"/>
</dbReference>
<dbReference type="Proteomes" id="UP001085076">
    <property type="component" value="Miscellaneous, Linkage group lg05"/>
</dbReference>
<feature type="domain" description="Apple" evidence="10">
    <location>
        <begin position="330"/>
        <end position="412"/>
    </location>
</feature>
<gene>
    <name evidence="11" type="ORF">J5N97_021409</name>
</gene>
<feature type="domain" description="Bulb-type lectin" evidence="9">
    <location>
        <begin position="27"/>
        <end position="154"/>
    </location>
</feature>
<dbReference type="Gene3D" id="3.50.4.10">
    <property type="entry name" value="Hepatocyte Growth Factor"/>
    <property type="match status" value="1"/>
</dbReference>
<dbReference type="GO" id="GO:0048544">
    <property type="term" value="P:recognition of pollen"/>
    <property type="evidence" value="ECO:0007669"/>
    <property type="project" value="InterPro"/>
</dbReference>
<dbReference type="InterPro" id="IPR003609">
    <property type="entry name" value="Pan_app"/>
</dbReference>
<protein>
    <submittedName>
        <fullName evidence="11">Uncharacterized protein</fullName>
    </submittedName>
</protein>
<keyword evidence="6" id="KW-1015">Disulfide bond</keyword>
<dbReference type="PANTHER" id="PTHR47974">
    <property type="entry name" value="OS07G0415500 PROTEIN"/>
    <property type="match status" value="1"/>
</dbReference>
<dbReference type="Pfam" id="PF00024">
    <property type="entry name" value="PAN_1"/>
    <property type="match status" value="1"/>
</dbReference>
<feature type="transmembrane region" description="Helical" evidence="7">
    <location>
        <begin position="425"/>
        <end position="447"/>
    </location>
</feature>
<dbReference type="GO" id="GO:0016020">
    <property type="term" value="C:membrane"/>
    <property type="evidence" value="ECO:0007669"/>
    <property type="project" value="UniProtKB-SubCell"/>
</dbReference>
<evidence type="ECO:0000259" key="9">
    <source>
        <dbReference type="PROSITE" id="PS50927"/>
    </source>
</evidence>
<feature type="chain" id="PRO_5038932217" evidence="8">
    <location>
        <begin position="29"/>
        <end position="486"/>
    </location>
</feature>
<proteinExistence type="predicted"/>
<keyword evidence="12" id="KW-1185">Reference proteome</keyword>
<dbReference type="AlphaFoldDB" id="A0A9D5CJU3"/>
<comment type="subcellular location">
    <subcellularLocation>
        <location evidence="1">Membrane</location>
        <topology evidence="1">Single-pass membrane protein</topology>
    </subcellularLocation>
</comment>
<evidence type="ECO:0000256" key="1">
    <source>
        <dbReference type="ARBA" id="ARBA00004167"/>
    </source>
</evidence>
<accession>A0A9D5CJU3</accession>
<evidence type="ECO:0000256" key="6">
    <source>
        <dbReference type="ARBA" id="ARBA00023157"/>
    </source>
</evidence>
<dbReference type="SMART" id="SM00108">
    <property type="entry name" value="B_lectin"/>
    <property type="match status" value="1"/>
</dbReference>
<evidence type="ECO:0000256" key="2">
    <source>
        <dbReference type="ARBA" id="ARBA00022692"/>
    </source>
</evidence>
<evidence type="ECO:0000259" key="10">
    <source>
        <dbReference type="PROSITE" id="PS50948"/>
    </source>
</evidence>
<dbReference type="Gene3D" id="2.90.10.30">
    <property type="match status" value="1"/>
</dbReference>
<dbReference type="PANTHER" id="PTHR47974:SF9">
    <property type="entry name" value="RECEPTOR-LIKE SERINE_THREONINE-PROTEIN KINASE"/>
    <property type="match status" value="1"/>
</dbReference>
<evidence type="ECO:0000313" key="12">
    <source>
        <dbReference type="Proteomes" id="UP001085076"/>
    </source>
</evidence>